<evidence type="ECO:0000313" key="2">
    <source>
        <dbReference type="Proteomes" id="UP000464507"/>
    </source>
</evidence>
<reference evidence="1 2" key="1">
    <citation type="submission" date="2016-09" db="EMBL/GenBank/DDBJ databases">
        <title>Complete genome sequence of microbes from the polar regions.</title>
        <authorList>
            <person name="Liao L."/>
            <person name="Chen B."/>
        </authorList>
    </citation>
    <scope>NUCLEOTIDE SEQUENCE [LARGE SCALE GENOMIC DNA]</scope>
    <source>
        <strain evidence="1 2">ZS314</strain>
    </source>
</reference>
<gene>
    <name evidence="1" type="ORF">BHD05_03665</name>
</gene>
<proteinExistence type="predicted"/>
<sequence length="77" mass="8654">MVPLLAHLTQKDTPREFGVYNALAVMAYLIESIHQDGDWAARAAIHLRGFPSTEYIEAGSTGIALGWLEEQLWIRRS</sequence>
<dbReference type="KEGG" id="mant:BHD05_03665"/>
<protein>
    <submittedName>
        <fullName evidence="1">Uncharacterized protein</fullName>
    </submittedName>
</protein>
<dbReference type="EMBL" id="CP017146">
    <property type="protein sequence ID" value="QHO68871.1"/>
    <property type="molecule type" value="Genomic_DNA"/>
</dbReference>
<name>A0A7L5AIC0_9MICO</name>
<organism evidence="1 2">
    <name type="scientific">Marisediminicola antarctica</name>
    <dbReference type="NCBI Taxonomy" id="674079"/>
    <lineage>
        <taxon>Bacteria</taxon>
        <taxon>Bacillati</taxon>
        <taxon>Actinomycetota</taxon>
        <taxon>Actinomycetes</taxon>
        <taxon>Micrococcales</taxon>
        <taxon>Microbacteriaceae</taxon>
        <taxon>Marisediminicola</taxon>
    </lineage>
</organism>
<keyword evidence="2" id="KW-1185">Reference proteome</keyword>
<evidence type="ECO:0000313" key="1">
    <source>
        <dbReference type="EMBL" id="QHO68871.1"/>
    </source>
</evidence>
<dbReference type="AlphaFoldDB" id="A0A7L5AIC0"/>
<accession>A0A7L5AIC0</accession>
<dbReference type="Proteomes" id="UP000464507">
    <property type="component" value="Chromosome"/>
</dbReference>